<dbReference type="EMBL" id="CP028956">
    <property type="protein sequence ID" value="AWC93378.1"/>
    <property type="molecule type" value="Genomic_DNA"/>
</dbReference>
<evidence type="ECO:0000259" key="2">
    <source>
        <dbReference type="PROSITE" id="PS50943"/>
    </source>
</evidence>
<evidence type="ECO:0000313" key="3">
    <source>
        <dbReference type="EMBL" id="AWC93378.1"/>
    </source>
</evidence>
<dbReference type="InterPro" id="IPR001387">
    <property type="entry name" value="Cro/C1-type_HTH"/>
</dbReference>
<evidence type="ECO:0000313" key="4">
    <source>
        <dbReference type="EMBL" id="EMO9456855.1"/>
    </source>
</evidence>
<dbReference type="PATRIC" id="fig|582.24.peg.2451"/>
<reference evidence="4" key="3">
    <citation type="submission" date="2024-02" db="EMBL/GenBank/DDBJ databases">
        <authorList>
            <consortium name="Clinical and Environmental Microbiology Branch: Whole genome sequencing antimicrobial resistance pathogens in the healthcare setting"/>
        </authorList>
    </citation>
    <scope>NUCLEOTIDE SEQUENCE</scope>
    <source>
        <strain evidence="4">2023KU-00017</strain>
    </source>
</reference>
<dbReference type="EMBL" id="ABKJEP030000027">
    <property type="protein sequence ID" value="EMO9456855.1"/>
    <property type="molecule type" value="Genomic_DNA"/>
</dbReference>
<dbReference type="SMART" id="SM00530">
    <property type="entry name" value="HTH_XRE"/>
    <property type="match status" value="1"/>
</dbReference>
<feature type="domain" description="HTH cro/C1-type" evidence="2">
    <location>
        <begin position="16"/>
        <end position="70"/>
    </location>
</feature>
<evidence type="ECO:0000313" key="5">
    <source>
        <dbReference type="EMBL" id="KJF78187.1"/>
    </source>
</evidence>
<reference evidence="3 7" key="2">
    <citation type="submission" date="2018-04" db="EMBL/GenBank/DDBJ databases">
        <title>Whole genome sequencing of Morganella morganii AR_0133.</title>
        <authorList>
            <person name="Conlan S."/>
            <person name="Thomas P.J."/>
            <person name="Mullikin J."/>
            <person name="Frank K.M."/>
            <person name="Segre J.A."/>
        </authorList>
    </citation>
    <scope>NUCLEOTIDE SEQUENCE [LARGE SCALE GENOMIC DNA]</scope>
    <source>
        <strain evidence="3 7">AR_0133</strain>
    </source>
</reference>
<dbReference type="CDD" id="cd00093">
    <property type="entry name" value="HTH_XRE"/>
    <property type="match status" value="1"/>
</dbReference>
<evidence type="ECO:0000313" key="6">
    <source>
        <dbReference type="Proteomes" id="UP000032582"/>
    </source>
</evidence>
<dbReference type="Gene3D" id="1.10.260.40">
    <property type="entry name" value="lambda repressor-like DNA-binding domains"/>
    <property type="match status" value="1"/>
</dbReference>
<accession>A0A0A2R698</accession>
<proteinExistence type="predicted"/>
<gene>
    <name evidence="3" type="ORF">AM380_06845</name>
    <name evidence="4" type="ORF">PN925_002238</name>
    <name evidence="5" type="ORF">UA45_07850</name>
</gene>
<dbReference type="AlphaFoldDB" id="A0A0A2R698"/>
<keyword evidence="1" id="KW-0238">DNA-binding</keyword>
<dbReference type="PROSITE" id="PS50943">
    <property type="entry name" value="HTH_CROC1"/>
    <property type="match status" value="1"/>
</dbReference>
<evidence type="ECO:0000256" key="1">
    <source>
        <dbReference type="ARBA" id="ARBA00023125"/>
    </source>
</evidence>
<dbReference type="PANTHER" id="PTHR46558:SF4">
    <property type="entry name" value="DNA-BIDING PHAGE PROTEIN"/>
    <property type="match status" value="1"/>
</dbReference>
<dbReference type="RefSeq" id="WP_024474721.1">
    <property type="nucleotide sequence ID" value="NZ_BPMH01000073.1"/>
</dbReference>
<dbReference type="GO" id="GO:0003677">
    <property type="term" value="F:DNA binding"/>
    <property type="evidence" value="ECO:0007669"/>
    <property type="project" value="UniProtKB-KW"/>
</dbReference>
<sequence length="103" mass="11764">MTKAKNSIARAVGQKIQVLRKDHGITAARLAEMIEISQQQMSRYERGVNRVDVDCLVRIADIFEVPVGWFFTEIEGRSKRDSGNERESWKAETVILPVESELM</sequence>
<dbReference type="Proteomes" id="UP000244682">
    <property type="component" value="Chromosome"/>
</dbReference>
<dbReference type="Proteomes" id="UP000032582">
    <property type="component" value="Unassembled WGS sequence"/>
</dbReference>
<reference evidence="5 6" key="1">
    <citation type="submission" date="2015-02" db="EMBL/GenBank/DDBJ databases">
        <title>Whole genome shotgun sequencing of cultured foodborne pathogen.</title>
        <authorList>
            <person name="Timme R."/>
            <person name="Allard M.W."/>
            <person name="Strain E."/>
            <person name="Evans P.S."/>
            <person name="Brown E."/>
        </authorList>
    </citation>
    <scope>NUCLEOTIDE SEQUENCE [LARGE SCALE GENOMIC DNA]</scope>
    <source>
        <strain evidence="5 6">GCSL-TSO-24</strain>
    </source>
</reference>
<protein>
    <submittedName>
        <fullName evidence="4">Helix-turn-helix transcriptional regulator</fullName>
    </submittedName>
    <submittedName>
        <fullName evidence="3">XRE family transcriptional regulator</fullName>
    </submittedName>
</protein>
<dbReference type="OrthoDB" id="5683219at2"/>
<dbReference type="Pfam" id="PF01381">
    <property type="entry name" value="HTH_3"/>
    <property type="match status" value="1"/>
</dbReference>
<dbReference type="EMBL" id="JZSH01000068">
    <property type="protein sequence ID" value="KJF78187.1"/>
    <property type="molecule type" value="Genomic_DNA"/>
</dbReference>
<evidence type="ECO:0000313" key="7">
    <source>
        <dbReference type="Proteomes" id="UP000244682"/>
    </source>
</evidence>
<organism evidence="5 6">
    <name type="scientific">Morganella morganii</name>
    <name type="common">Proteus morganii</name>
    <dbReference type="NCBI Taxonomy" id="582"/>
    <lineage>
        <taxon>Bacteria</taxon>
        <taxon>Pseudomonadati</taxon>
        <taxon>Pseudomonadota</taxon>
        <taxon>Gammaproteobacteria</taxon>
        <taxon>Enterobacterales</taxon>
        <taxon>Morganellaceae</taxon>
        <taxon>Morganella</taxon>
    </lineage>
</organism>
<name>A0A0A2R698_MORMO</name>
<dbReference type="PANTHER" id="PTHR46558">
    <property type="entry name" value="TRACRIPTIONAL REGULATORY PROTEIN-RELATED-RELATED"/>
    <property type="match status" value="1"/>
</dbReference>
<dbReference type="SUPFAM" id="SSF47413">
    <property type="entry name" value="lambda repressor-like DNA-binding domains"/>
    <property type="match status" value="1"/>
</dbReference>
<dbReference type="InterPro" id="IPR010982">
    <property type="entry name" value="Lambda_DNA-bd_dom_sf"/>
</dbReference>